<feature type="transmembrane region" description="Helical" evidence="1">
    <location>
        <begin position="293"/>
        <end position="313"/>
    </location>
</feature>
<dbReference type="SUPFAM" id="SSF82693">
    <property type="entry name" value="Multidrug efflux transporter AcrB pore domain, PN1, PN2, PC1 and PC2 subdomains"/>
    <property type="match status" value="1"/>
</dbReference>
<accession>A0A2G6E0D3</accession>
<proteinExistence type="predicted"/>
<dbReference type="PANTHER" id="PTHR32063:SF0">
    <property type="entry name" value="SWARMING MOTILITY PROTEIN SWRC"/>
    <property type="match status" value="1"/>
</dbReference>
<protein>
    <submittedName>
        <fullName evidence="2">Acriflavin resistance protein</fullName>
    </submittedName>
</protein>
<dbReference type="Gene3D" id="3.30.70.1430">
    <property type="entry name" value="Multidrug efflux transporter AcrB pore domain"/>
    <property type="match status" value="1"/>
</dbReference>
<reference evidence="2 3" key="1">
    <citation type="submission" date="2017-10" db="EMBL/GenBank/DDBJ databases">
        <title>Novel microbial diversity and functional potential in the marine mammal oral microbiome.</title>
        <authorList>
            <person name="Dudek N.K."/>
            <person name="Sun C.L."/>
            <person name="Burstein D."/>
            <person name="Kantor R.S."/>
            <person name="Aliaga Goltsman D.S."/>
            <person name="Bik E.M."/>
            <person name="Thomas B.C."/>
            <person name="Banfield J.F."/>
            <person name="Relman D.A."/>
        </authorList>
    </citation>
    <scope>NUCLEOTIDE SEQUENCE [LARGE SCALE GENOMIC DNA]</scope>
    <source>
        <strain evidence="2">DOLZORAL124_49_17</strain>
    </source>
</reference>
<comment type="caution">
    <text evidence="2">The sequence shown here is derived from an EMBL/GenBank/DDBJ whole genome shotgun (WGS) entry which is preliminary data.</text>
</comment>
<dbReference type="Gene3D" id="3.30.70.1320">
    <property type="entry name" value="Multidrug efflux transporter AcrB pore domain like"/>
    <property type="match status" value="1"/>
</dbReference>
<dbReference type="PANTHER" id="PTHR32063">
    <property type="match status" value="1"/>
</dbReference>
<feature type="non-terminal residue" evidence="2">
    <location>
        <position position="1"/>
    </location>
</feature>
<evidence type="ECO:0000313" key="2">
    <source>
        <dbReference type="EMBL" id="PID55437.1"/>
    </source>
</evidence>
<dbReference type="GO" id="GO:0042910">
    <property type="term" value="F:xenobiotic transmembrane transporter activity"/>
    <property type="evidence" value="ECO:0007669"/>
    <property type="project" value="TreeGrafter"/>
</dbReference>
<evidence type="ECO:0000313" key="3">
    <source>
        <dbReference type="Proteomes" id="UP000229740"/>
    </source>
</evidence>
<dbReference type="Gene3D" id="3.30.2090.10">
    <property type="entry name" value="Multidrug efflux transporter AcrB TolC docking domain, DN and DC subdomains"/>
    <property type="match status" value="2"/>
</dbReference>
<keyword evidence="1" id="KW-0472">Membrane</keyword>
<keyword evidence="1" id="KW-1133">Transmembrane helix</keyword>
<dbReference type="Gene3D" id="3.30.70.1440">
    <property type="entry name" value="Multidrug efflux transporter AcrB pore domain"/>
    <property type="match status" value="1"/>
</dbReference>
<dbReference type="EMBL" id="PDPS01000113">
    <property type="protein sequence ID" value="PID55437.1"/>
    <property type="molecule type" value="Genomic_DNA"/>
</dbReference>
<feature type="transmembrane region" description="Helical" evidence="1">
    <location>
        <begin position="152"/>
        <end position="174"/>
    </location>
</feature>
<dbReference type="AlphaFoldDB" id="A0A2G6E0D3"/>
<feature type="transmembrane region" description="Helical" evidence="1">
    <location>
        <begin position="226"/>
        <end position="253"/>
    </location>
</feature>
<dbReference type="SUPFAM" id="SSF82866">
    <property type="entry name" value="Multidrug efflux transporter AcrB transmembrane domain"/>
    <property type="match status" value="1"/>
</dbReference>
<dbReference type="InterPro" id="IPR027463">
    <property type="entry name" value="AcrB_DN_DC_subdom"/>
</dbReference>
<dbReference type="PRINTS" id="PR00702">
    <property type="entry name" value="ACRIFLAVINRP"/>
</dbReference>
<feature type="non-terminal residue" evidence="2">
    <location>
        <position position="484"/>
    </location>
</feature>
<dbReference type="Gene3D" id="1.20.1640.10">
    <property type="entry name" value="Multidrug efflux transporter AcrB transmembrane domain"/>
    <property type="match status" value="2"/>
</dbReference>
<name>A0A2G6E0D3_9BACT</name>
<gene>
    <name evidence="2" type="ORF">CSB45_16040</name>
</gene>
<dbReference type="InterPro" id="IPR001036">
    <property type="entry name" value="Acrflvin-R"/>
</dbReference>
<dbReference type="Proteomes" id="UP000229740">
    <property type="component" value="Unassembled WGS sequence"/>
</dbReference>
<organism evidence="2 3">
    <name type="scientific">candidate division KSB3 bacterium</name>
    <dbReference type="NCBI Taxonomy" id="2044937"/>
    <lineage>
        <taxon>Bacteria</taxon>
        <taxon>candidate division KSB3</taxon>
    </lineage>
</organism>
<dbReference type="GO" id="GO:0005886">
    <property type="term" value="C:plasma membrane"/>
    <property type="evidence" value="ECO:0007669"/>
    <property type="project" value="TreeGrafter"/>
</dbReference>
<feature type="transmembrane region" description="Helical" evidence="1">
    <location>
        <begin position="97"/>
        <end position="116"/>
    </location>
</feature>
<feature type="transmembrane region" description="Helical" evidence="1">
    <location>
        <begin position="194"/>
        <end position="214"/>
    </location>
</feature>
<keyword evidence="1" id="KW-0812">Transmembrane</keyword>
<sequence length="484" mass="52187">IMIPAGAGMRRLDQLALIEEGPEKARQRISFFNNETKKSPGNTVLISVVKNPEGNPVNIAEAISRQMENLKKELPESVHLNITRDSSTFIKSAVEDTLNTILLGIILTALILLLFLHDARSTLIAALSMPLSIIPTFIILKNLGITINIMSLMGLSTAVGVLVMNSVIVLENIFRHKDMGHSSKKAASTGSSEIAVAVMASTLTNVCVFLPIGTMDGMAGLFLRDFALTVVISTIFSLLIALTLTPMLAALILPDEAKKKSVLSLKIEGFFKKLEKAYALILKKILHSRKRSLLVIAATVLVFLGAMLLFAGIPFEFSPAMDSGELNIQIELSQDRDLQKTAELVKKIESRLAAFDEVKYVSTTMGRLSMLEVGTNLASLDIKLVDKHLRAKDSLVADAIGKNLADIPGAVIRTAAAGNSGGRGGAPIQFYLQAENHEDLASGARKMRALLQDIPGLTGITMSQKEGKAKIALEPDRRELAEAG</sequence>
<evidence type="ECO:0000256" key="1">
    <source>
        <dbReference type="SAM" id="Phobius"/>
    </source>
</evidence>
<dbReference type="Pfam" id="PF00873">
    <property type="entry name" value="ACR_tran"/>
    <property type="match status" value="1"/>
</dbReference>
<feature type="transmembrane region" description="Helical" evidence="1">
    <location>
        <begin position="123"/>
        <end position="140"/>
    </location>
</feature>